<name>A0A841GP80_9BACT</name>
<protein>
    <submittedName>
        <fullName evidence="1">PP-loop superfamily ATP-utilizing enzyme</fullName>
    </submittedName>
</protein>
<gene>
    <name evidence="1" type="ORF">HNQ61_000331</name>
</gene>
<accession>A0A841GP80</accession>
<evidence type="ECO:0000313" key="2">
    <source>
        <dbReference type="Proteomes" id="UP000582837"/>
    </source>
</evidence>
<keyword evidence="2" id="KW-1185">Reference proteome</keyword>
<dbReference type="RefSeq" id="WP_170031037.1">
    <property type="nucleotide sequence ID" value="NZ_JABDTL010000001.1"/>
</dbReference>
<sequence length="81" mass="8414">MTADPRVPLALAALAEHGIAGADVSVEGHEREMAAVRVPADAWERMIGDEGARIAAAVKVAGFRYVALDLADDDEPDSATA</sequence>
<dbReference type="Proteomes" id="UP000582837">
    <property type="component" value="Unassembled WGS sequence"/>
</dbReference>
<evidence type="ECO:0000313" key="1">
    <source>
        <dbReference type="EMBL" id="MBB6068720.1"/>
    </source>
</evidence>
<dbReference type="AlphaFoldDB" id="A0A841GP80"/>
<proteinExistence type="predicted"/>
<reference evidence="1 2" key="1">
    <citation type="submission" date="2020-08" db="EMBL/GenBank/DDBJ databases">
        <title>Genomic Encyclopedia of Type Strains, Phase IV (KMG-IV): sequencing the most valuable type-strain genomes for metagenomic binning, comparative biology and taxonomic classification.</title>
        <authorList>
            <person name="Goeker M."/>
        </authorList>
    </citation>
    <scope>NUCLEOTIDE SEQUENCE [LARGE SCALE GENOMIC DNA]</scope>
    <source>
        <strain evidence="1 2">DSM 29007</strain>
    </source>
</reference>
<comment type="caution">
    <text evidence="1">The sequence shown here is derived from an EMBL/GenBank/DDBJ whole genome shotgun (WGS) entry which is preliminary data.</text>
</comment>
<organism evidence="1 2">
    <name type="scientific">Longimicrobium terrae</name>
    <dbReference type="NCBI Taxonomy" id="1639882"/>
    <lineage>
        <taxon>Bacteria</taxon>
        <taxon>Pseudomonadati</taxon>
        <taxon>Gemmatimonadota</taxon>
        <taxon>Longimicrobiia</taxon>
        <taxon>Longimicrobiales</taxon>
        <taxon>Longimicrobiaceae</taxon>
        <taxon>Longimicrobium</taxon>
    </lineage>
</organism>
<dbReference type="EMBL" id="JACHIA010000001">
    <property type="protein sequence ID" value="MBB6068720.1"/>
    <property type="molecule type" value="Genomic_DNA"/>
</dbReference>